<dbReference type="Gene3D" id="3.60.110.10">
    <property type="entry name" value="Carbon-nitrogen hydrolase"/>
    <property type="match status" value="1"/>
</dbReference>
<reference evidence="3 4" key="1">
    <citation type="submission" date="2024-11" db="EMBL/GenBank/DDBJ databases">
        <authorList>
            <person name="Heng Y.C."/>
            <person name="Lim A.C.H."/>
            <person name="Lee J.K.Y."/>
            <person name="Kittelmann S."/>
        </authorList>
    </citation>
    <scope>NUCLEOTIDE SEQUENCE [LARGE SCALE GENOMIC DNA]</scope>
    <source>
        <strain evidence="3 4">WILCCON 0269</strain>
    </source>
</reference>
<keyword evidence="4" id="KW-1185">Reference proteome</keyword>
<comment type="caution">
    <text evidence="3">The sequence shown here is derived from an EMBL/GenBank/DDBJ whole genome shotgun (WGS) entry which is preliminary data.</text>
</comment>
<dbReference type="PANTHER" id="PTHR43674">
    <property type="entry name" value="NITRILASE C965.09-RELATED"/>
    <property type="match status" value="1"/>
</dbReference>
<dbReference type="GO" id="GO:0016787">
    <property type="term" value="F:hydrolase activity"/>
    <property type="evidence" value="ECO:0007669"/>
    <property type="project" value="UniProtKB-KW"/>
</dbReference>
<dbReference type="CDD" id="cd07197">
    <property type="entry name" value="nitrilase"/>
    <property type="match status" value="1"/>
</dbReference>
<feature type="domain" description="CN hydrolase" evidence="2">
    <location>
        <begin position="2"/>
        <end position="244"/>
    </location>
</feature>
<organism evidence="3 4">
    <name type="scientific">Candidatus Clostridium eludens</name>
    <dbReference type="NCBI Taxonomy" id="3381663"/>
    <lineage>
        <taxon>Bacteria</taxon>
        <taxon>Bacillati</taxon>
        <taxon>Bacillota</taxon>
        <taxon>Clostridia</taxon>
        <taxon>Eubacteriales</taxon>
        <taxon>Clostridiaceae</taxon>
        <taxon>Clostridium</taxon>
    </lineage>
</organism>
<evidence type="ECO:0000313" key="4">
    <source>
        <dbReference type="Proteomes" id="UP001623660"/>
    </source>
</evidence>
<dbReference type="PANTHER" id="PTHR43674:SF16">
    <property type="entry name" value="CARBON-NITROGEN FAMILY, PUTATIVE (AFU_ORTHOLOGUE AFUA_5G02350)-RELATED"/>
    <property type="match status" value="1"/>
</dbReference>
<dbReference type="Pfam" id="PF00795">
    <property type="entry name" value="CN_hydrolase"/>
    <property type="match status" value="1"/>
</dbReference>
<accession>A0ABW8SGU9</accession>
<dbReference type="RefSeq" id="WP_406791120.1">
    <property type="nucleotide sequence ID" value="NZ_JBJHZX010000006.1"/>
</dbReference>
<dbReference type="InterPro" id="IPR036526">
    <property type="entry name" value="C-N_Hydrolase_sf"/>
</dbReference>
<dbReference type="InterPro" id="IPR003010">
    <property type="entry name" value="C-N_Hydrolase"/>
</dbReference>
<dbReference type="SUPFAM" id="SSF56317">
    <property type="entry name" value="Carbon-nitrogen hydrolase"/>
    <property type="match status" value="1"/>
</dbReference>
<dbReference type="PROSITE" id="PS50263">
    <property type="entry name" value="CN_HYDROLASE"/>
    <property type="match status" value="1"/>
</dbReference>
<protein>
    <submittedName>
        <fullName evidence="3">Carbon-nitrogen hydrolase family protein</fullName>
    </submittedName>
</protein>
<dbReference type="InterPro" id="IPR050345">
    <property type="entry name" value="Aliph_Amidase/BUP"/>
</dbReference>
<evidence type="ECO:0000313" key="3">
    <source>
        <dbReference type="EMBL" id="MFL0194996.1"/>
    </source>
</evidence>
<gene>
    <name evidence="3" type="ORF">ACJDU8_05315</name>
</gene>
<evidence type="ECO:0000256" key="1">
    <source>
        <dbReference type="ARBA" id="ARBA00022801"/>
    </source>
</evidence>
<evidence type="ECO:0000259" key="2">
    <source>
        <dbReference type="PROSITE" id="PS50263"/>
    </source>
</evidence>
<dbReference type="Proteomes" id="UP001623660">
    <property type="component" value="Unassembled WGS sequence"/>
</dbReference>
<dbReference type="EMBL" id="JBJHZX010000006">
    <property type="protein sequence ID" value="MFL0194996.1"/>
    <property type="molecule type" value="Genomic_DNA"/>
</dbReference>
<keyword evidence="1 3" id="KW-0378">Hydrolase</keyword>
<sequence>MIKVAAAQIEISENIEENYHKSLHYIREAAKHEAEFICFPEGQLSKYIPQYKGLKVENYAIVLDHPYIKGFCEVCRQTHIIASIALCLKIDEKVFASNMIISENGNILGIGKKNHIVQAEHFYEQDYFTPGNEGFKVVDTSIGKIGIVMCFDRHYPESYRTCVLKGADFIVVPVANEKIEPSDIFQWEIRIAAFQNSVNLIMCNRVGLEGNMDFSGESLFVNSNGSIASLAGDQEQLLFAELDIENTTKFRKKKQYLSLRRSEIFELD</sequence>
<proteinExistence type="predicted"/>
<name>A0ABW8SGU9_9CLOT</name>